<keyword evidence="9 10" id="KW-0472">Membrane</keyword>
<dbReference type="Proteomes" id="UP000242180">
    <property type="component" value="Unassembled WGS sequence"/>
</dbReference>
<dbReference type="Pfam" id="PF01699">
    <property type="entry name" value="Na_Ca_ex"/>
    <property type="match status" value="2"/>
</dbReference>
<feature type="transmembrane region" description="Helical" evidence="10">
    <location>
        <begin position="88"/>
        <end position="109"/>
    </location>
</feature>
<feature type="domain" description="Sodium/calcium exchanger membrane region" evidence="12">
    <location>
        <begin position="56"/>
        <end position="214"/>
    </location>
</feature>
<keyword evidence="8 10" id="KW-0406">Ion transport</keyword>
<feature type="transmembrane region" description="Helical" evidence="10">
    <location>
        <begin position="59"/>
        <end position="76"/>
    </location>
</feature>
<dbReference type="OMA" id="KHTWVFF"/>
<dbReference type="NCBIfam" id="TIGR00378">
    <property type="entry name" value="cax"/>
    <property type="match status" value="1"/>
</dbReference>
<dbReference type="PANTHER" id="PTHR31503">
    <property type="entry name" value="VACUOLAR CALCIUM ION TRANSPORTER"/>
    <property type="match status" value="1"/>
</dbReference>
<dbReference type="STRING" id="13706.A0A1X2HBC3"/>
<evidence type="ECO:0000256" key="7">
    <source>
        <dbReference type="ARBA" id="ARBA00022989"/>
    </source>
</evidence>
<feature type="transmembrane region" description="Helical" evidence="10">
    <location>
        <begin position="331"/>
        <end position="358"/>
    </location>
</feature>
<keyword evidence="4 10" id="KW-0109">Calcium transport</keyword>
<comment type="caution">
    <text evidence="13">The sequence shown here is derived from an EMBL/GenBank/DDBJ whole genome shotgun (WGS) entry which is preliminary data.</text>
</comment>
<feature type="transmembrane region" description="Helical" evidence="10">
    <location>
        <begin position="160"/>
        <end position="179"/>
    </location>
</feature>
<feature type="transmembrane region" description="Helical" evidence="10">
    <location>
        <begin position="115"/>
        <end position="139"/>
    </location>
</feature>
<evidence type="ECO:0000256" key="6">
    <source>
        <dbReference type="ARBA" id="ARBA00022837"/>
    </source>
</evidence>
<dbReference type="AlphaFoldDB" id="A0A1X2HBC3"/>
<dbReference type="InterPro" id="IPR004798">
    <property type="entry name" value="CAX-like"/>
</dbReference>
<sequence>MHSSTTTSAAEATQQKERPPPTVREGLMAIVKSSWLNPMVVFIPFGIASHFVWSPTVTFILNFIAIVPLAKLLGFATEDIALRTGEVIGGLLNASFGNAVELIISVISLTQNLVVVVQASMLGSILSNLLLVLGMCFWFGGMRYKEQSFNVTVAQTSASLLFIATTSLLLPAAFYASAFDSEPTADVTSDILNISRATSVILLVIYFSYLYFQLKTHKELFLGPSPEALLEERRPSRRPEDDTEANTNEAQEEEEEEELPQMPFWMAIVVLLIITALVAVCAEFLVSAIEDVVEQWHISQTFVGLILLPIVGNAAEHVTAVTVAMKNKMDLALGVAVGSSMQIALLVTPLMVIIGWGINVEMSLLFNVYETAVMFIAVVMVNYLMMDGKSNWLEGFMLFALYLLLAISFYYYPDSASAELGNTP</sequence>
<keyword evidence="7 10" id="KW-1133">Transmembrane helix</keyword>
<dbReference type="EMBL" id="MCGN01000006">
    <property type="protein sequence ID" value="ORY95940.1"/>
    <property type="molecule type" value="Genomic_DNA"/>
</dbReference>
<reference evidence="13 14" key="1">
    <citation type="submission" date="2016-07" db="EMBL/GenBank/DDBJ databases">
        <title>Pervasive Adenine N6-methylation of Active Genes in Fungi.</title>
        <authorList>
            <consortium name="DOE Joint Genome Institute"/>
            <person name="Mondo S.J."/>
            <person name="Dannebaum R.O."/>
            <person name="Kuo R.C."/>
            <person name="Labutti K."/>
            <person name="Haridas S."/>
            <person name="Kuo A."/>
            <person name="Salamov A."/>
            <person name="Ahrendt S.R."/>
            <person name="Lipzen A."/>
            <person name="Sullivan W."/>
            <person name="Andreopoulos W.B."/>
            <person name="Clum A."/>
            <person name="Lindquist E."/>
            <person name="Daum C."/>
            <person name="Ramamoorthy G.K."/>
            <person name="Gryganskyi A."/>
            <person name="Culley D."/>
            <person name="Magnuson J.K."/>
            <person name="James T.Y."/>
            <person name="O'Malley M.A."/>
            <person name="Stajich J.E."/>
            <person name="Spatafora J.W."/>
            <person name="Visel A."/>
            <person name="Grigoriev I.V."/>
        </authorList>
    </citation>
    <scope>NUCLEOTIDE SEQUENCE [LARGE SCALE GENOMIC DNA]</scope>
    <source>
        <strain evidence="13 14">NRRL 2496</strain>
    </source>
</reference>
<comment type="similarity">
    <text evidence="2 10">Belongs to the Ca(2+):cation antiporter (CaCA) (TC 2.A.19) family.</text>
</comment>
<feature type="transmembrane region" description="Helical" evidence="10">
    <location>
        <begin position="34"/>
        <end position="53"/>
    </location>
</feature>
<proteinExistence type="inferred from homology"/>
<evidence type="ECO:0000256" key="1">
    <source>
        <dbReference type="ARBA" id="ARBA00004127"/>
    </source>
</evidence>
<evidence type="ECO:0000256" key="4">
    <source>
        <dbReference type="ARBA" id="ARBA00022568"/>
    </source>
</evidence>
<dbReference type="FunFam" id="1.20.1420.30:FF:000011">
    <property type="entry name" value="Vacuolar calcium ion transporter"/>
    <property type="match status" value="1"/>
</dbReference>
<gene>
    <name evidence="13" type="ORF">BCR43DRAFT_440704</name>
</gene>
<keyword evidence="10" id="KW-0050">Antiport</keyword>
<comment type="subcellular location">
    <subcellularLocation>
        <location evidence="1">Endomembrane system</location>
        <topology evidence="1">Multi-pass membrane protein</topology>
    </subcellularLocation>
    <subcellularLocation>
        <location evidence="10">Vacuole membrane</location>
    </subcellularLocation>
</comment>
<dbReference type="InterPro" id="IPR004713">
    <property type="entry name" value="CaH_exchang"/>
</dbReference>
<feature type="transmembrane region" description="Helical" evidence="10">
    <location>
        <begin position="301"/>
        <end position="324"/>
    </location>
</feature>
<comment type="function">
    <text evidence="10">Has a role in promoting intracellular calcium ion sequestration via the exchange of calcium ions for hydrogen ions across the vacuolar membrane. Involved also in manganese ion homeostasis via its uptake into the vacuole.</text>
</comment>
<evidence type="ECO:0000256" key="5">
    <source>
        <dbReference type="ARBA" id="ARBA00022692"/>
    </source>
</evidence>
<keyword evidence="5 10" id="KW-0812">Transmembrane</keyword>
<feature type="region of interest" description="Disordered" evidence="11">
    <location>
        <begin position="1"/>
        <end position="21"/>
    </location>
</feature>
<dbReference type="Gene3D" id="1.20.1420.30">
    <property type="entry name" value="NCX, central ion-binding region"/>
    <property type="match status" value="2"/>
</dbReference>
<keyword evidence="6 10" id="KW-0106">Calcium</keyword>
<evidence type="ECO:0000256" key="9">
    <source>
        <dbReference type="ARBA" id="ARBA00023136"/>
    </source>
</evidence>
<feature type="compositionally biased region" description="Low complexity" evidence="11">
    <location>
        <begin position="1"/>
        <end position="13"/>
    </location>
</feature>
<accession>A0A1X2HBC3</accession>
<keyword evidence="10" id="KW-0926">Vacuole</keyword>
<feature type="transmembrane region" description="Helical" evidence="10">
    <location>
        <begin position="392"/>
        <end position="412"/>
    </location>
</feature>
<dbReference type="GO" id="GO:0012505">
    <property type="term" value="C:endomembrane system"/>
    <property type="evidence" value="ECO:0007669"/>
    <property type="project" value="UniProtKB-SubCell"/>
</dbReference>
<evidence type="ECO:0000256" key="2">
    <source>
        <dbReference type="ARBA" id="ARBA00008170"/>
    </source>
</evidence>
<dbReference type="GO" id="GO:0006874">
    <property type="term" value="P:intracellular calcium ion homeostasis"/>
    <property type="evidence" value="ECO:0007669"/>
    <property type="project" value="TreeGrafter"/>
</dbReference>
<dbReference type="GO" id="GO:0015369">
    <property type="term" value="F:calcium:proton antiporter activity"/>
    <property type="evidence" value="ECO:0007669"/>
    <property type="project" value="UniProtKB-UniRule"/>
</dbReference>
<protein>
    <recommendedName>
        <fullName evidence="10">Vacuolar calcium ion transporter</fullName>
    </recommendedName>
</protein>
<feature type="transmembrane region" description="Helical" evidence="10">
    <location>
        <begin position="364"/>
        <end position="385"/>
    </location>
</feature>
<dbReference type="PANTHER" id="PTHR31503:SF20">
    <property type="entry name" value="CA(2+)_H(+) EXCHANGER, PUTATIVE (EUROFUNG)-RELATED"/>
    <property type="match status" value="1"/>
</dbReference>
<dbReference type="InParanoid" id="A0A1X2HBC3"/>
<dbReference type="GO" id="GO:0000329">
    <property type="term" value="C:fungal-type vacuole membrane"/>
    <property type="evidence" value="ECO:0007669"/>
    <property type="project" value="TreeGrafter"/>
</dbReference>
<keyword evidence="14" id="KW-1185">Reference proteome</keyword>
<feature type="region of interest" description="Disordered" evidence="11">
    <location>
        <begin position="231"/>
        <end position="258"/>
    </location>
</feature>
<feature type="compositionally biased region" description="Basic and acidic residues" evidence="11">
    <location>
        <begin position="231"/>
        <end position="240"/>
    </location>
</feature>
<feature type="domain" description="Sodium/calcium exchanger membrane region" evidence="12">
    <location>
        <begin position="267"/>
        <end position="409"/>
    </location>
</feature>
<evidence type="ECO:0000256" key="11">
    <source>
        <dbReference type="SAM" id="MobiDB-lite"/>
    </source>
</evidence>
<feature type="transmembrane region" description="Helical" evidence="10">
    <location>
        <begin position="191"/>
        <end position="212"/>
    </location>
</feature>
<dbReference type="NCBIfam" id="TIGR00846">
    <property type="entry name" value="caca2"/>
    <property type="match status" value="1"/>
</dbReference>
<dbReference type="InterPro" id="IPR004837">
    <property type="entry name" value="NaCa_Exmemb"/>
</dbReference>
<name>A0A1X2HBC3_SYNRA</name>
<dbReference type="OrthoDB" id="1699231at2759"/>
<organism evidence="13 14">
    <name type="scientific">Syncephalastrum racemosum</name>
    <name type="common">Filamentous fungus</name>
    <dbReference type="NCBI Taxonomy" id="13706"/>
    <lineage>
        <taxon>Eukaryota</taxon>
        <taxon>Fungi</taxon>
        <taxon>Fungi incertae sedis</taxon>
        <taxon>Mucoromycota</taxon>
        <taxon>Mucoromycotina</taxon>
        <taxon>Mucoromycetes</taxon>
        <taxon>Mucorales</taxon>
        <taxon>Syncephalastraceae</taxon>
        <taxon>Syncephalastrum</taxon>
    </lineage>
</organism>
<keyword evidence="3 10" id="KW-0813">Transport</keyword>
<dbReference type="InterPro" id="IPR044880">
    <property type="entry name" value="NCX_ion-bd_dom_sf"/>
</dbReference>
<evidence type="ECO:0000256" key="8">
    <source>
        <dbReference type="ARBA" id="ARBA00023065"/>
    </source>
</evidence>
<evidence type="ECO:0000313" key="14">
    <source>
        <dbReference type="Proteomes" id="UP000242180"/>
    </source>
</evidence>
<evidence type="ECO:0000256" key="10">
    <source>
        <dbReference type="RuleBase" id="RU365028"/>
    </source>
</evidence>
<feature type="transmembrane region" description="Helical" evidence="10">
    <location>
        <begin position="264"/>
        <end position="289"/>
    </location>
</feature>
<evidence type="ECO:0000259" key="12">
    <source>
        <dbReference type="Pfam" id="PF01699"/>
    </source>
</evidence>
<evidence type="ECO:0000313" key="13">
    <source>
        <dbReference type="EMBL" id="ORY95940.1"/>
    </source>
</evidence>
<evidence type="ECO:0000256" key="3">
    <source>
        <dbReference type="ARBA" id="ARBA00022448"/>
    </source>
</evidence>